<name>A0ABW5N973_9FLAO</name>
<keyword evidence="5" id="KW-1185">Reference proteome</keyword>
<feature type="chain" id="PRO_5047542002" evidence="2">
    <location>
        <begin position="23"/>
        <end position="424"/>
    </location>
</feature>
<dbReference type="InterPro" id="IPR026444">
    <property type="entry name" value="Secre_tail"/>
</dbReference>
<evidence type="ECO:0000256" key="2">
    <source>
        <dbReference type="SAM" id="SignalP"/>
    </source>
</evidence>
<reference evidence="5" key="1">
    <citation type="journal article" date="2019" name="Int. J. Syst. Evol. Microbiol.">
        <title>The Global Catalogue of Microorganisms (GCM) 10K type strain sequencing project: providing services to taxonomists for standard genome sequencing and annotation.</title>
        <authorList>
            <consortium name="The Broad Institute Genomics Platform"/>
            <consortium name="The Broad Institute Genome Sequencing Center for Infectious Disease"/>
            <person name="Wu L."/>
            <person name="Ma J."/>
        </authorList>
    </citation>
    <scope>NUCLEOTIDE SEQUENCE [LARGE SCALE GENOMIC DNA]</scope>
    <source>
        <strain evidence="5">KCTC 42423</strain>
    </source>
</reference>
<dbReference type="EMBL" id="JBHULX010000030">
    <property type="protein sequence ID" value="MFD2592175.1"/>
    <property type="molecule type" value="Genomic_DNA"/>
</dbReference>
<dbReference type="RefSeq" id="WP_378253727.1">
    <property type="nucleotide sequence ID" value="NZ_JBHSJV010000001.1"/>
</dbReference>
<dbReference type="Pfam" id="PF18962">
    <property type="entry name" value="Por_Secre_tail"/>
    <property type="match status" value="1"/>
</dbReference>
<comment type="caution">
    <text evidence="4">The sequence shown here is derived from an EMBL/GenBank/DDBJ whole genome shotgun (WGS) entry which is preliminary data.</text>
</comment>
<organism evidence="4 5">
    <name type="scientific">Aquimarina hainanensis</name>
    <dbReference type="NCBI Taxonomy" id="1578017"/>
    <lineage>
        <taxon>Bacteria</taxon>
        <taxon>Pseudomonadati</taxon>
        <taxon>Bacteroidota</taxon>
        <taxon>Flavobacteriia</taxon>
        <taxon>Flavobacteriales</taxon>
        <taxon>Flavobacteriaceae</taxon>
        <taxon>Aquimarina</taxon>
    </lineage>
</organism>
<protein>
    <submittedName>
        <fullName evidence="4">T9SS type A sorting domain-containing protein</fullName>
    </submittedName>
</protein>
<accession>A0ABW5N973</accession>
<evidence type="ECO:0000256" key="1">
    <source>
        <dbReference type="ARBA" id="ARBA00022729"/>
    </source>
</evidence>
<proteinExistence type="predicted"/>
<feature type="signal peptide" evidence="2">
    <location>
        <begin position="1"/>
        <end position="22"/>
    </location>
</feature>
<keyword evidence="1 2" id="KW-0732">Signal</keyword>
<evidence type="ECO:0000259" key="3">
    <source>
        <dbReference type="Pfam" id="PF18962"/>
    </source>
</evidence>
<dbReference type="PANTHER" id="PTHR35560">
    <property type="entry name" value="BLL0132 PROTEIN"/>
    <property type="match status" value="1"/>
</dbReference>
<sequence>MKKQLTIWLCFIMFGLSAHVIAQSNPLPEGLPPSRISFKVNNKTVYIPYWRNLAIGTRRTNITNAIIAFHGVNQYGKSVYDNLRSAAISEGQLNNSLIVSPIMMELDHMNYHNLDKNTYAYWTRRWKFGDLSQNSNRVSSFTVIDKIVEILLRNNPNLKTLTITGFSAGGQMINRYAAGSRASIPSNVKVQYVSYAPSIYLYPDSRRRISGSENRFRTPSTNCSNYNKYEFGINGNLNSYMRATGATAIKRNLTNRTVYQMIGERDTGTRYLDVRCGAKLQGDNRYQRARIYTNYVRRYYMRNDNKKLLVARGYGHSAGAYKARNVRKVFFASSRRSKAFDVHEFDKETSTNEITVYPNPASNRLHLSGDSKNTSYSIFNPQGKMVRKGINNAPEITIEDLQPGMYFIQIKTDTFTTQKTFIKN</sequence>
<evidence type="ECO:0000313" key="4">
    <source>
        <dbReference type="EMBL" id="MFD2592175.1"/>
    </source>
</evidence>
<feature type="domain" description="Secretion system C-terminal sorting" evidence="3">
    <location>
        <begin position="356"/>
        <end position="422"/>
    </location>
</feature>
<dbReference type="InterPro" id="IPR029058">
    <property type="entry name" value="AB_hydrolase_fold"/>
</dbReference>
<gene>
    <name evidence="4" type="ORF">ACFSTE_15160</name>
</gene>
<evidence type="ECO:0000313" key="5">
    <source>
        <dbReference type="Proteomes" id="UP001597459"/>
    </source>
</evidence>
<dbReference type="PANTHER" id="PTHR35560:SF3">
    <property type="entry name" value="PEPTIDASE S9 PROLYL OLIGOPEPTIDASE CATALYTIC DOMAIN-CONTAINING PROTEIN"/>
    <property type="match status" value="1"/>
</dbReference>
<dbReference type="Proteomes" id="UP001597459">
    <property type="component" value="Unassembled WGS sequence"/>
</dbReference>
<dbReference type="Gene3D" id="3.40.50.1820">
    <property type="entry name" value="alpha/beta hydrolase"/>
    <property type="match status" value="1"/>
</dbReference>
<dbReference type="NCBIfam" id="TIGR04183">
    <property type="entry name" value="Por_Secre_tail"/>
    <property type="match status" value="1"/>
</dbReference>